<evidence type="ECO:0000259" key="2">
    <source>
        <dbReference type="PROSITE" id="PS50883"/>
    </source>
</evidence>
<dbReference type="InterPro" id="IPR043128">
    <property type="entry name" value="Rev_trsase/Diguanyl_cyclase"/>
</dbReference>
<reference evidence="3" key="1">
    <citation type="submission" date="2023-11" db="EMBL/GenBank/DDBJ databases">
        <title>Scandinavium wanjuensis sp. nov., isolated from lettuce South Korea.</title>
        <authorList>
            <person name="Park J."/>
            <person name="Park S."/>
            <person name="Oh K.K."/>
            <person name="Cho G.S."/>
            <person name="Franz C.M.A.P."/>
        </authorList>
    </citation>
    <scope>NUCLEOTIDE SEQUENCE</scope>
    <source>
        <strain evidence="3">V105_12</strain>
    </source>
</reference>
<protein>
    <submittedName>
        <fullName evidence="3">GGDEF domain-containing protein</fullName>
    </submittedName>
</protein>
<dbReference type="PANTHER" id="PTHR33121:SF70">
    <property type="entry name" value="SIGNALING PROTEIN YKOW"/>
    <property type="match status" value="1"/>
</dbReference>
<dbReference type="InterPro" id="IPR035919">
    <property type="entry name" value="EAL_sf"/>
</dbReference>
<organism evidence="3 4">
    <name type="scientific">Scandinavium lactucae</name>
    <dbReference type="NCBI Taxonomy" id="3095028"/>
    <lineage>
        <taxon>Bacteria</taxon>
        <taxon>Pseudomonadati</taxon>
        <taxon>Pseudomonadota</taxon>
        <taxon>Gammaproteobacteria</taxon>
        <taxon>Enterobacterales</taxon>
        <taxon>Enterobacteriaceae</taxon>
        <taxon>Scandinavium</taxon>
    </lineage>
</organism>
<dbReference type="Pfam" id="PF00990">
    <property type="entry name" value="GGDEF"/>
    <property type="match status" value="1"/>
</dbReference>
<dbReference type="InterPro" id="IPR001633">
    <property type="entry name" value="EAL_dom"/>
</dbReference>
<dbReference type="AlphaFoldDB" id="A0AAJ2VTV8"/>
<dbReference type="CDD" id="cd01948">
    <property type="entry name" value="EAL"/>
    <property type="match status" value="1"/>
</dbReference>
<keyword evidence="1" id="KW-0472">Membrane</keyword>
<dbReference type="SMART" id="SM00267">
    <property type="entry name" value="GGDEF"/>
    <property type="match status" value="1"/>
</dbReference>
<dbReference type="PROSITE" id="PS50883">
    <property type="entry name" value="EAL"/>
    <property type="match status" value="1"/>
</dbReference>
<name>A0AAJ2VTV8_9ENTR</name>
<feature type="transmembrane region" description="Helical" evidence="1">
    <location>
        <begin position="320"/>
        <end position="344"/>
    </location>
</feature>
<accession>A0AAJ2VTV8</accession>
<gene>
    <name evidence="3" type="ORF">SIL20_13075</name>
</gene>
<evidence type="ECO:0000313" key="4">
    <source>
        <dbReference type="Proteomes" id="UP001282336"/>
    </source>
</evidence>
<dbReference type="EMBL" id="JAWXRC010000026">
    <property type="protein sequence ID" value="MDX6032441.1"/>
    <property type="molecule type" value="Genomic_DNA"/>
</dbReference>
<dbReference type="Proteomes" id="UP001282336">
    <property type="component" value="Unassembled WGS sequence"/>
</dbReference>
<dbReference type="SMART" id="SM00052">
    <property type="entry name" value="EAL"/>
    <property type="match status" value="1"/>
</dbReference>
<dbReference type="InterPro" id="IPR050706">
    <property type="entry name" value="Cyclic-di-GMP_PDE-like"/>
</dbReference>
<dbReference type="Gene3D" id="3.30.450.20">
    <property type="entry name" value="PAS domain"/>
    <property type="match status" value="2"/>
</dbReference>
<keyword evidence="1" id="KW-0812">Transmembrane</keyword>
<evidence type="ECO:0000313" key="3">
    <source>
        <dbReference type="EMBL" id="MDX6032441.1"/>
    </source>
</evidence>
<dbReference type="SUPFAM" id="SSF55073">
    <property type="entry name" value="Nucleotide cyclase"/>
    <property type="match status" value="1"/>
</dbReference>
<dbReference type="Pfam" id="PF00563">
    <property type="entry name" value="EAL"/>
    <property type="match status" value="1"/>
</dbReference>
<dbReference type="Gene3D" id="3.30.70.270">
    <property type="match status" value="1"/>
</dbReference>
<feature type="transmembrane region" description="Helical" evidence="1">
    <location>
        <begin position="12"/>
        <end position="36"/>
    </location>
</feature>
<sequence length="826" mass="92664">MEKSSQKAYPFTLLKSVMLIVLVALLLMILLASGLLNYQSRHAGNQLNQQLLNSQSAMAQHQLEDFLDNPHRLSHLMQQYLEGGKGGINADTIRPELVSLGSRAFNDVPALQSFSWADADGTLVSVTRNSDTGRVYLQQTAAEDLMRLVSYSGLSEQSNIVHTRNNFDVRRQPWFIKAQHQRNPWWTTETSAQGVIAVYHLPIYTQHGEFAGVISSGILPRKMNGYLAQLLPGNDYALLIVDNRQQVVAHSDNAPEIGKLPASLIRQEEDSREGKVRVFSVEDKHYLSTVFDVKDREYLLKWHAVLIVPRQSTFATTHQLHLMISLSCVIVFLLLMAVLSLVILRFTGSLKETVGKVKQIGFTPWIKVSKKRLFPEMVALNEALLRVSEFSPSFAARTHLEEDAETGFLTLGGLKQLPALYDNRNLLAMLKVSNFDAVKNALGSVLAKEFIQYFAERLRAILPEGALCCRDREDTFIIAFAGNFESKDVAWYRSIISSVFRMNSSEIAGESHIFTGHAGMIIAPLSKEHFSECLRNVSLAVQHAQSQHNGDCVLFTPEMREEEVNNLRLHQALRDDLQAEGFHLVLQPIVPYDDPAQCKEGECLIRWQSNVLGFVPPDRFIALAEHTGMIVPLGKWIIDTACRELATFIARGAPTDFKLHVNISAVQLQQPDFARHLLECIHRYELANSNICIEITESVLLHDTHRIVEVLAYLRRLGISVAIDDFGSGYSSLSYLHSLPFDCLKIDRGFVRNVLEDKKSEAVIASVLMLSQSFNVPLVAEGVETAEMAAKLREMGCDLAQGYYYSRPKPFADFVAVDGQFVVRPE</sequence>
<keyword evidence="1" id="KW-1133">Transmembrane helix</keyword>
<dbReference type="InterPro" id="IPR029787">
    <property type="entry name" value="Nucleotide_cyclase"/>
</dbReference>
<dbReference type="GO" id="GO:0071111">
    <property type="term" value="F:cyclic-guanylate-specific phosphodiesterase activity"/>
    <property type="evidence" value="ECO:0007669"/>
    <property type="project" value="InterPro"/>
</dbReference>
<dbReference type="PANTHER" id="PTHR33121">
    <property type="entry name" value="CYCLIC DI-GMP PHOSPHODIESTERASE PDEF"/>
    <property type="match status" value="1"/>
</dbReference>
<dbReference type="SUPFAM" id="SSF141868">
    <property type="entry name" value="EAL domain-like"/>
    <property type="match status" value="1"/>
</dbReference>
<feature type="domain" description="EAL" evidence="2">
    <location>
        <begin position="566"/>
        <end position="822"/>
    </location>
</feature>
<dbReference type="Gene3D" id="3.20.20.450">
    <property type="entry name" value="EAL domain"/>
    <property type="match status" value="1"/>
</dbReference>
<dbReference type="RefSeq" id="WP_319628960.1">
    <property type="nucleotide sequence ID" value="NZ_JAWXRB010000044.1"/>
</dbReference>
<evidence type="ECO:0000256" key="1">
    <source>
        <dbReference type="SAM" id="Phobius"/>
    </source>
</evidence>
<comment type="caution">
    <text evidence="3">The sequence shown here is derived from an EMBL/GenBank/DDBJ whole genome shotgun (WGS) entry which is preliminary data.</text>
</comment>
<dbReference type="InterPro" id="IPR000160">
    <property type="entry name" value="GGDEF_dom"/>
</dbReference>
<proteinExistence type="predicted"/>